<evidence type="ECO:0000259" key="2">
    <source>
        <dbReference type="SMART" id="SM00471"/>
    </source>
</evidence>
<gene>
    <name evidence="3" type="ORF">SAMN05444373_100239</name>
</gene>
<dbReference type="InterPro" id="IPR050124">
    <property type="entry name" value="tRNA_CCA-adding_enzyme"/>
</dbReference>
<dbReference type="Gene3D" id="1.10.3090.10">
    <property type="entry name" value="cca-adding enzyme, domain 2"/>
    <property type="match status" value="1"/>
</dbReference>
<name>A0A1M6B1V7_9FIRM</name>
<dbReference type="SMART" id="SM00471">
    <property type="entry name" value="HDc"/>
    <property type="match status" value="1"/>
</dbReference>
<dbReference type="AlphaFoldDB" id="A0A1M6B1V7"/>
<evidence type="ECO:0000313" key="3">
    <source>
        <dbReference type="EMBL" id="SHI42695.1"/>
    </source>
</evidence>
<keyword evidence="4" id="KW-1185">Reference proteome</keyword>
<evidence type="ECO:0000313" key="4">
    <source>
        <dbReference type="Proteomes" id="UP000324781"/>
    </source>
</evidence>
<dbReference type="Pfam" id="PF01966">
    <property type="entry name" value="HD"/>
    <property type="match status" value="1"/>
</dbReference>
<evidence type="ECO:0000256" key="1">
    <source>
        <dbReference type="ARBA" id="ARBA00022741"/>
    </source>
</evidence>
<protein>
    <submittedName>
        <fullName evidence="3">HDIG domain-containing protein</fullName>
    </submittedName>
</protein>
<sequence>MDEVRAFFNQIEEHLMKDEKPSVFLEESRNRPEMRSFPFVYLKRLEDVEQSPVHHPEGNVWNHTMLVVDQAARRREKSENPRAFMWAALLHDIGKAVTTRLRKGRITAYDHDKAGEKLAVEFLKACGQEEAFIRAVSALVRWHMQALFVINHLPFAEIEKMKSQVSIREIGLLALCDRLGRPGRDEAREEENIRLFMEKCNSVPAKR</sequence>
<dbReference type="CDD" id="cd00077">
    <property type="entry name" value="HDc"/>
    <property type="match status" value="1"/>
</dbReference>
<dbReference type="RefSeq" id="WP_149677448.1">
    <property type="nucleotide sequence ID" value="NZ_DAONMB010000105.1"/>
</dbReference>
<reference evidence="3 4" key="1">
    <citation type="submission" date="2016-11" db="EMBL/GenBank/DDBJ databases">
        <authorList>
            <person name="Varghese N."/>
            <person name="Submissions S."/>
        </authorList>
    </citation>
    <scope>NUCLEOTIDE SEQUENCE [LARGE SCALE GENOMIC DNA]</scope>
    <source>
        <strain evidence="3 4">DSM 19027</strain>
    </source>
</reference>
<dbReference type="PANTHER" id="PTHR47545:SF2">
    <property type="entry name" value="CC-ADDING TRNA NUCLEOTIDYLTRANSFERASE"/>
    <property type="match status" value="1"/>
</dbReference>
<dbReference type="OrthoDB" id="9805698at2"/>
<organism evidence="3 4">
    <name type="scientific">Thermoclostridium caenicola</name>
    <dbReference type="NCBI Taxonomy" id="659425"/>
    <lineage>
        <taxon>Bacteria</taxon>
        <taxon>Bacillati</taxon>
        <taxon>Bacillota</taxon>
        <taxon>Clostridia</taxon>
        <taxon>Eubacteriales</taxon>
        <taxon>Oscillospiraceae</taxon>
        <taxon>Thermoclostridium</taxon>
    </lineage>
</organism>
<dbReference type="InterPro" id="IPR006675">
    <property type="entry name" value="HDIG_dom"/>
</dbReference>
<dbReference type="InterPro" id="IPR003607">
    <property type="entry name" value="HD/PDEase_dom"/>
</dbReference>
<dbReference type="GO" id="GO:0000166">
    <property type="term" value="F:nucleotide binding"/>
    <property type="evidence" value="ECO:0007669"/>
    <property type="project" value="UniProtKB-KW"/>
</dbReference>
<keyword evidence="1" id="KW-0547">Nucleotide-binding</keyword>
<feature type="domain" description="HD/PDEase" evidence="2">
    <location>
        <begin position="56"/>
        <end position="191"/>
    </location>
</feature>
<dbReference type="InterPro" id="IPR006674">
    <property type="entry name" value="HD_domain"/>
</dbReference>
<proteinExistence type="predicted"/>
<dbReference type="PANTHER" id="PTHR47545">
    <property type="entry name" value="MULTIFUNCTIONAL CCA PROTEIN"/>
    <property type="match status" value="1"/>
</dbReference>
<dbReference type="Proteomes" id="UP000324781">
    <property type="component" value="Unassembled WGS sequence"/>
</dbReference>
<accession>A0A1M6B1V7</accession>
<dbReference type="EMBL" id="FQZP01000002">
    <property type="protein sequence ID" value="SHI42695.1"/>
    <property type="molecule type" value="Genomic_DNA"/>
</dbReference>
<dbReference type="NCBIfam" id="TIGR00277">
    <property type="entry name" value="HDIG"/>
    <property type="match status" value="1"/>
</dbReference>
<dbReference type="SUPFAM" id="SSF109604">
    <property type="entry name" value="HD-domain/PDEase-like"/>
    <property type="match status" value="1"/>
</dbReference>